<keyword evidence="7" id="KW-1185">Reference proteome</keyword>
<dbReference type="Gene3D" id="2.40.50.100">
    <property type="match status" value="1"/>
</dbReference>
<dbReference type="Pfam" id="PF25984">
    <property type="entry name" value="BSH_YknX"/>
    <property type="match status" value="1"/>
</dbReference>
<organism evidence="5 6">
    <name type="scientific">Tenacibaculum discolor</name>
    <dbReference type="NCBI Taxonomy" id="361581"/>
    <lineage>
        <taxon>Bacteria</taxon>
        <taxon>Pseudomonadati</taxon>
        <taxon>Bacteroidota</taxon>
        <taxon>Flavobacteriia</taxon>
        <taxon>Flavobacteriales</taxon>
        <taxon>Flavobacteriaceae</taxon>
        <taxon>Tenacibaculum</taxon>
    </lineage>
</organism>
<dbReference type="Proteomes" id="UP000222163">
    <property type="component" value="Unassembled WGS sequence"/>
</dbReference>
<evidence type="ECO:0000313" key="6">
    <source>
        <dbReference type="Proteomes" id="UP000222163"/>
    </source>
</evidence>
<evidence type="ECO:0000256" key="1">
    <source>
        <dbReference type="SAM" id="Coils"/>
    </source>
</evidence>
<dbReference type="Gene3D" id="2.40.420.20">
    <property type="match status" value="1"/>
</dbReference>
<dbReference type="AlphaFoldDB" id="A0A2G1BXQ5"/>
<evidence type="ECO:0000313" key="7">
    <source>
        <dbReference type="Proteomes" id="UP001242342"/>
    </source>
</evidence>
<dbReference type="Gene3D" id="1.10.287.470">
    <property type="entry name" value="Helix hairpin bin"/>
    <property type="match status" value="1"/>
</dbReference>
<dbReference type="PANTHER" id="PTHR30469">
    <property type="entry name" value="MULTIDRUG RESISTANCE PROTEIN MDTA"/>
    <property type="match status" value="1"/>
</dbReference>
<reference evidence="5" key="2">
    <citation type="submission" date="2017-10" db="EMBL/GenBank/DDBJ databases">
        <authorList>
            <person name="Enke T.N."/>
            <person name="Cordero O.X."/>
        </authorList>
    </citation>
    <scope>NUCLEOTIDE SEQUENCE</scope>
    <source>
        <strain evidence="5">4G03</strain>
    </source>
</reference>
<dbReference type="PROSITE" id="PS51257">
    <property type="entry name" value="PROKAR_LIPOPROTEIN"/>
    <property type="match status" value="1"/>
</dbReference>
<evidence type="ECO:0000313" key="5">
    <source>
        <dbReference type="EMBL" id="PHN98375.1"/>
    </source>
</evidence>
<dbReference type="PANTHER" id="PTHR30469:SF15">
    <property type="entry name" value="HLYD FAMILY OF SECRETION PROTEINS"/>
    <property type="match status" value="1"/>
</dbReference>
<dbReference type="InterPro" id="IPR058792">
    <property type="entry name" value="Beta-barrel_RND_2"/>
</dbReference>
<dbReference type="SUPFAM" id="SSF111369">
    <property type="entry name" value="HlyD-like secretion proteins"/>
    <property type="match status" value="1"/>
</dbReference>
<dbReference type="InterPro" id="IPR058639">
    <property type="entry name" value="BSH_YknX-like"/>
</dbReference>
<reference evidence="5 6" key="1">
    <citation type="journal article" date="2016" name="Nat. Commun.">
        <title>Microbial interactions lead to rapid micro-scale successions on model marine particles.</title>
        <authorList>
            <person name="Datta M.S."/>
            <person name="Sliwerska E."/>
            <person name="Gore J."/>
            <person name="Polz M.F."/>
            <person name="Cordero O.X."/>
        </authorList>
    </citation>
    <scope>NUCLEOTIDE SEQUENCE [LARGE SCALE GENOMIC DNA]</scope>
    <source>
        <strain evidence="5 6">4G03</strain>
    </source>
</reference>
<accession>A0A2G1BXQ5</accession>
<dbReference type="Gene3D" id="2.40.30.170">
    <property type="match status" value="1"/>
</dbReference>
<feature type="domain" description="YknX-like barrel-sandwich hybrid" evidence="3">
    <location>
        <begin position="55"/>
        <end position="223"/>
    </location>
</feature>
<reference evidence="4 7" key="3">
    <citation type="submission" date="2023-07" db="EMBL/GenBank/DDBJ databases">
        <title>Genome content predicts the carbon catabolic preferences of heterotrophic bacteria.</title>
        <authorList>
            <person name="Gralka M."/>
        </authorList>
    </citation>
    <scope>NUCLEOTIDE SEQUENCE [LARGE SCALE GENOMIC DNA]</scope>
    <source>
        <strain evidence="4 7">4G03</strain>
    </source>
</reference>
<dbReference type="EMBL" id="JAUYVU010000002">
    <property type="protein sequence ID" value="MDP2540412.1"/>
    <property type="molecule type" value="Genomic_DNA"/>
</dbReference>
<feature type="domain" description="CusB-like beta-barrel" evidence="2">
    <location>
        <begin position="233"/>
        <end position="303"/>
    </location>
</feature>
<dbReference type="Pfam" id="PF25954">
    <property type="entry name" value="Beta-barrel_RND_2"/>
    <property type="match status" value="1"/>
</dbReference>
<evidence type="ECO:0000313" key="4">
    <source>
        <dbReference type="EMBL" id="MDP2540412.1"/>
    </source>
</evidence>
<dbReference type="GO" id="GO:1990281">
    <property type="term" value="C:efflux pump complex"/>
    <property type="evidence" value="ECO:0007669"/>
    <property type="project" value="TreeGrafter"/>
</dbReference>
<gene>
    <name evidence="5" type="ORF">CSC81_02485</name>
    <name evidence="4" type="ORF">Q8W23_02880</name>
</gene>
<dbReference type="RefSeq" id="WP_099214194.1">
    <property type="nucleotide sequence ID" value="NZ_JAUYVU010000002.1"/>
</dbReference>
<keyword evidence="1" id="KW-0175">Coiled coil</keyword>
<dbReference type="EMBL" id="PDUU01000003">
    <property type="protein sequence ID" value="PHN98375.1"/>
    <property type="molecule type" value="Genomic_DNA"/>
</dbReference>
<feature type="coiled-coil region" evidence="1">
    <location>
        <begin position="146"/>
        <end position="173"/>
    </location>
</feature>
<name>A0A2G1BXQ5_9FLAO</name>
<evidence type="ECO:0000259" key="2">
    <source>
        <dbReference type="Pfam" id="PF25954"/>
    </source>
</evidence>
<evidence type="ECO:0000259" key="3">
    <source>
        <dbReference type="Pfam" id="PF25984"/>
    </source>
</evidence>
<dbReference type="GO" id="GO:0015562">
    <property type="term" value="F:efflux transmembrane transporter activity"/>
    <property type="evidence" value="ECO:0007669"/>
    <property type="project" value="InterPro"/>
</dbReference>
<sequence length="360" mass="41171">MKFEQKLFLSLIFSLTLYSCTNKKESTTPETKNITESVYATGFIKAKNQYEVFGQTTGVIEKIFVQEGAHVKKGTPLFQIDNKNLKIATENAKLVSFAADYTRNKDKLLDAEKTIDLAKKNLIYDSLQFQRQKNLWSKNIGSKLQYEQKELNYQRSKAEYIKAKTNYNDLKRQLKLASGQSKNNLEIAQLKEDDFVVKSEINGLVYQINKEEGEINSGEKPVAIIGTEDFIIELSIDEKDIVKIKKGQQVIIRMDSYKSQVFEAKIISIEPMMNIRTRSFQAEAIFTNKPTKLFPNLSLEANIIIQTKQNALTIPRKYIINDTYVMLEGGQLQKVETGLMDYELVEIISGIDKSTKIQLP</sequence>
<comment type="caution">
    <text evidence="5">The sequence shown here is derived from an EMBL/GenBank/DDBJ whole genome shotgun (WGS) entry which is preliminary data.</text>
</comment>
<dbReference type="Proteomes" id="UP001242342">
    <property type="component" value="Unassembled WGS sequence"/>
</dbReference>
<proteinExistence type="predicted"/>
<protein>
    <submittedName>
        <fullName evidence="4 5">RND transporter</fullName>
    </submittedName>
</protein>